<dbReference type="PANTHER" id="PTHR23065:SF54">
    <property type="entry name" value="SUPPRESSOR OF YEAST PROFILIN DELETION"/>
    <property type="match status" value="1"/>
</dbReference>
<gene>
    <name evidence="7" type="ORF">AGERDE_LOCUS1205</name>
</gene>
<feature type="region of interest" description="Disordered" evidence="4">
    <location>
        <begin position="1"/>
        <end position="22"/>
    </location>
</feature>
<dbReference type="GO" id="GO:0006897">
    <property type="term" value="P:endocytosis"/>
    <property type="evidence" value="ECO:0007669"/>
    <property type="project" value="UniProtKB-KW"/>
</dbReference>
<comment type="caution">
    <text evidence="7">The sequence shown here is derived from an EMBL/GenBank/DDBJ whole genome shotgun (WGS) entry which is preliminary data.</text>
</comment>
<dbReference type="Proteomes" id="UP000789831">
    <property type="component" value="Unassembled WGS sequence"/>
</dbReference>
<dbReference type="Gene3D" id="1.20.1270.60">
    <property type="entry name" value="Arfaptin homology (AH) domain/BAR domain"/>
    <property type="match status" value="1"/>
</dbReference>
<feature type="coiled-coil region" evidence="3">
    <location>
        <begin position="163"/>
        <end position="198"/>
    </location>
</feature>
<keyword evidence="1" id="KW-0254">Endocytosis</keyword>
<protein>
    <submittedName>
        <fullName evidence="7">4687_t:CDS:1</fullName>
    </submittedName>
</protein>
<dbReference type="Pfam" id="PF00611">
    <property type="entry name" value="FCH"/>
    <property type="match status" value="1"/>
</dbReference>
<sequence>MEPVNGPTHSPSLNSPTSPDMSPEAVNMTYTHAFLHLRPKEAFDAIQARLRKAKLLNDELALYFSERAAIEDAYVKSLQRLSSKKNFMSDKSILGAFSNVWEPLFQEVTEISNVHSLFVEKISEEVEAPIRGNATSEDWLQLKNYETTLGKIVKDHEERLLKVNKLKSKNEKLTGKKHEASEMKLKEAQKVLDNSQHEWLREAPHILEKYQSVDEARLTNLKESIARFETIQVETCQKRVLMAERTLETVFTFDVLSEIENFCLQKIEGNNLNDFSNISVTSATSNSSKLKTAIGTMRRKKTATSNHSSEMPSHTKLEENDLVGEELNITPYNLNNSHNQQDSSTSVDSPIVSVLTYWPKVIVDIDGPPPDRSYEDFSGDEDSDTKSEAMRIRVEIKNETIPENNDEEAETAIKHVTNTLRSQQSTLSLGRNRRGRRESHYRKTILDSDNGSNGVFSDLPIEIRPAVTPEMSSSTSSPTSLTSSEANYRVPLPSTSKNSQGLRATISEVLNVIIKGGEVAKISVTGEISLISNRTTVQPVKLKITNFSILDKAAPNSSYINPSTSGEAGEYEVNMEMLSFAGGAPVVIMKYQVHIDPEHKDEYVPIQIVPQWKCEPNKTAFAVNYQPNPNFKLTGTLSDLSFLIPVDGEVVGKPASKPTCNWNVEKQIIVWQIGDLDLSSSEKKHLLTRFDTKNNSKPSLTAVKFTCKGQLLSSISLEASSPPPLSSSSSENVNGFSQQKDELIEFEEVICQVVSGKYLASQ</sequence>
<dbReference type="GO" id="GO:0005886">
    <property type="term" value="C:plasma membrane"/>
    <property type="evidence" value="ECO:0007669"/>
    <property type="project" value="TreeGrafter"/>
</dbReference>
<accession>A0A9N8V991</accession>
<feature type="region of interest" description="Disordered" evidence="4">
    <location>
        <begin position="368"/>
        <end position="387"/>
    </location>
</feature>
<reference evidence="7" key="1">
    <citation type="submission" date="2021-06" db="EMBL/GenBank/DDBJ databases">
        <authorList>
            <person name="Kallberg Y."/>
            <person name="Tangrot J."/>
            <person name="Rosling A."/>
        </authorList>
    </citation>
    <scope>NUCLEOTIDE SEQUENCE</scope>
    <source>
        <strain evidence="7">MT106</strain>
    </source>
</reference>
<evidence type="ECO:0000259" key="5">
    <source>
        <dbReference type="PROSITE" id="PS51072"/>
    </source>
</evidence>
<dbReference type="InterPro" id="IPR036168">
    <property type="entry name" value="AP2_Mu_C_sf"/>
</dbReference>
<dbReference type="GO" id="GO:0032185">
    <property type="term" value="P:septin cytoskeleton organization"/>
    <property type="evidence" value="ECO:0007669"/>
    <property type="project" value="TreeGrafter"/>
</dbReference>
<dbReference type="Pfam" id="PF10291">
    <property type="entry name" value="muHD"/>
    <property type="match status" value="1"/>
</dbReference>
<feature type="compositionally biased region" description="Polar residues" evidence="4">
    <location>
        <begin position="303"/>
        <end position="312"/>
    </location>
</feature>
<feature type="domain" description="MHD" evidence="5">
    <location>
        <begin position="499"/>
        <end position="761"/>
    </location>
</feature>
<dbReference type="GO" id="GO:0030139">
    <property type="term" value="C:endocytic vesicle"/>
    <property type="evidence" value="ECO:0007669"/>
    <property type="project" value="TreeGrafter"/>
</dbReference>
<keyword evidence="2 3" id="KW-0175">Coiled coil</keyword>
<proteinExistence type="predicted"/>
<name>A0A9N8V991_9GLOM</name>
<dbReference type="InterPro" id="IPR027267">
    <property type="entry name" value="AH/BAR_dom_sf"/>
</dbReference>
<dbReference type="SUPFAM" id="SSF103657">
    <property type="entry name" value="BAR/IMD domain-like"/>
    <property type="match status" value="1"/>
</dbReference>
<evidence type="ECO:0000256" key="1">
    <source>
        <dbReference type="ARBA" id="ARBA00022583"/>
    </source>
</evidence>
<keyword evidence="8" id="KW-1185">Reference proteome</keyword>
<dbReference type="InterPro" id="IPR018808">
    <property type="entry name" value="Muniscin_C"/>
</dbReference>
<dbReference type="Gene3D" id="2.60.40.1170">
    <property type="entry name" value="Mu homology domain, subdomain B"/>
    <property type="match status" value="2"/>
</dbReference>
<dbReference type="AlphaFoldDB" id="A0A9N8V991"/>
<evidence type="ECO:0000313" key="7">
    <source>
        <dbReference type="EMBL" id="CAG8442936.1"/>
    </source>
</evidence>
<evidence type="ECO:0000256" key="3">
    <source>
        <dbReference type="SAM" id="Coils"/>
    </source>
</evidence>
<dbReference type="OrthoDB" id="27823at2759"/>
<dbReference type="EMBL" id="CAJVPL010000079">
    <property type="protein sequence ID" value="CAG8442936.1"/>
    <property type="molecule type" value="Genomic_DNA"/>
</dbReference>
<dbReference type="GO" id="GO:0032153">
    <property type="term" value="C:cell division site"/>
    <property type="evidence" value="ECO:0007669"/>
    <property type="project" value="TreeGrafter"/>
</dbReference>
<dbReference type="InterPro" id="IPR031160">
    <property type="entry name" value="F_BAR_dom"/>
</dbReference>
<dbReference type="PANTHER" id="PTHR23065">
    <property type="entry name" value="PROLINE-SERINE-THREONINE PHOSPHATASE INTERACTING PROTEIN 1"/>
    <property type="match status" value="1"/>
</dbReference>
<dbReference type="PROSITE" id="PS51072">
    <property type="entry name" value="MHD"/>
    <property type="match status" value="1"/>
</dbReference>
<feature type="region of interest" description="Disordered" evidence="4">
    <location>
        <begin position="467"/>
        <end position="498"/>
    </location>
</feature>
<evidence type="ECO:0000259" key="6">
    <source>
        <dbReference type="PROSITE" id="PS51741"/>
    </source>
</evidence>
<dbReference type="PROSITE" id="PS51741">
    <property type="entry name" value="F_BAR"/>
    <property type="match status" value="1"/>
</dbReference>
<dbReference type="InterPro" id="IPR001060">
    <property type="entry name" value="FCH_dom"/>
</dbReference>
<feature type="domain" description="F-BAR" evidence="6">
    <location>
        <begin position="28"/>
        <end position="283"/>
    </location>
</feature>
<evidence type="ECO:0000256" key="2">
    <source>
        <dbReference type="PROSITE-ProRule" id="PRU01077"/>
    </source>
</evidence>
<dbReference type="SMART" id="SM00055">
    <property type="entry name" value="FCH"/>
    <property type="match status" value="1"/>
</dbReference>
<dbReference type="InterPro" id="IPR028565">
    <property type="entry name" value="MHD"/>
</dbReference>
<feature type="region of interest" description="Disordered" evidence="4">
    <location>
        <begin position="297"/>
        <end position="316"/>
    </location>
</feature>
<dbReference type="SUPFAM" id="SSF49447">
    <property type="entry name" value="Second domain of Mu2 adaptin subunit (ap50) of ap2 adaptor"/>
    <property type="match status" value="1"/>
</dbReference>
<evidence type="ECO:0000256" key="4">
    <source>
        <dbReference type="SAM" id="MobiDB-lite"/>
    </source>
</evidence>
<feature type="compositionally biased region" description="Low complexity" evidence="4">
    <location>
        <begin position="472"/>
        <end position="484"/>
    </location>
</feature>
<evidence type="ECO:0000313" key="8">
    <source>
        <dbReference type="Proteomes" id="UP000789831"/>
    </source>
</evidence>
<feature type="compositionally biased region" description="Polar residues" evidence="4">
    <location>
        <begin position="7"/>
        <end position="20"/>
    </location>
</feature>
<organism evidence="7 8">
    <name type="scientific">Ambispora gerdemannii</name>
    <dbReference type="NCBI Taxonomy" id="144530"/>
    <lineage>
        <taxon>Eukaryota</taxon>
        <taxon>Fungi</taxon>
        <taxon>Fungi incertae sedis</taxon>
        <taxon>Mucoromycota</taxon>
        <taxon>Glomeromycotina</taxon>
        <taxon>Glomeromycetes</taxon>
        <taxon>Archaeosporales</taxon>
        <taxon>Ambisporaceae</taxon>
        <taxon>Ambispora</taxon>
    </lineage>
</organism>